<dbReference type="AlphaFoldDB" id="A0AAV0WUX9"/>
<proteinExistence type="predicted"/>
<protein>
    <submittedName>
        <fullName evidence="1">Uncharacterized protein</fullName>
    </submittedName>
</protein>
<gene>
    <name evidence="1" type="ORF">MEUPH1_LOCUS14825</name>
</gene>
<organism evidence="1 2">
    <name type="scientific">Macrosiphum euphorbiae</name>
    <name type="common">potato aphid</name>
    <dbReference type="NCBI Taxonomy" id="13131"/>
    <lineage>
        <taxon>Eukaryota</taxon>
        <taxon>Metazoa</taxon>
        <taxon>Ecdysozoa</taxon>
        <taxon>Arthropoda</taxon>
        <taxon>Hexapoda</taxon>
        <taxon>Insecta</taxon>
        <taxon>Pterygota</taxon>
        <taxon>Neoptera</taxon>
        <taxon>Paraneoptera</taxon>
        <taxon>Hemiptera</taxon>
        <taxon>Sternorrhyncha</taxon>
        <taxon>Aphidomorpha</taxon>
        <taxon>Aphidoidea</taxon>
        <taxon>Aphididae</taxon>
        <taxon>Macrosiphini</taxon>
        <taxon>Macrosiphum</taxon>
    </lineage>
</organism>
<sequence>MIERFLKLINNLSQMFLTLNGNDIPEMISVHDIRCLQEICSLLRPFEVLTREIFTEKSVMIQPSEYRAKFKRQSKVDYSAHISRTEEALSSSPFNFWKFVNNLQQKPTVPL</sequence>
<accession>A0AAV0WUX9</accession>
<evidence type="ECO:0000313" key="2">
    <source>
        <dbReference type="Proteomes" id="UP001160148"/>
    </source>
</evidence>
<reference evidence="1 2" key="1">
    <citation type="submission" date="2023-01" db="EMBL/GenBank/DDBJ databases">
        <authorList>
            <person name="Whitehead M."/>
        </authorList>
    </citation>
    <scope>NUCLEOTIDE SEQUENCE [LARGE SCALE GENOMIC DNA]</scope>
</reference>
<dbReference type="EMBL" id="CARXXK010000002">
    <property type="protein sequence ID" value="CAI6359409.1"/>
    <property type="molecule type" value="Genomic_DNA"/>
</dbReference>
<keyword evidence="2" id="KW-1185">Reference proteome</keyword>
<name>A0AAV0WUX9_9HEMI</name>
<evidence type="ECO:0000313" key="1">
    <source>
        <dbReference type="EMBL" id="CAI6359409.1"/>
    </source>
</evidence>
<dbReference type="Proteomes" id="UP001160148">
    <property type="component" value="Unassembled WGS sequence"/>
</dbReference>
<comment type="caution">
    <text evidence="1">The sequence shown here is derived from an EMBL/GenBank/DDBJ whole genome shotgun (WGS) entry which is preliminary data.</text>
</comment>